<dbReference type="PANTHER" id="PTHR32026:SF10">
    <property type="entry name" value="METHYLTRANSFERASE-LIKE PROTEIN 24-RELATED"/>
    <property type="match status" value="1"/>
</dbReference>
<feature type="domain" description="Methyltransferase" evidence="1">
    <location>
        <begin position="104"/>
        <end position="297"/>
    </location>
</feature>
<name>A0A7S1CXP4_CYCTE</name>
<proteinExistence type="predicted"/>
<dbReference type="EMBL" id="HBFW01001846">
    <property type="protein sequence ID" value="CAD8930168.1"/>
    <property type="molecule type" value="Transcribed_RNA"/>
</dbReference>
<reference evidence="2" key="1">
    <citation type="submission" date="2021-01" db="EMBL/GenBank/DDBJ databases">
        <authorList>
            <person name="Corre E."/>
            <person name="Pelletier E."/>
            <person name="Niang G."/>
            <person name="Scheremetjew M."/>
            <person name="Finn R."/>
            <person name="Kale V."/>
            <person name="Holt S."/>
            <person name="Cochrane G."/>
            <person name="Meng A."/>
            <person name="Brown T."/>
            <person name="Cohen L."/>
        </authorList>
    </citation>
    <scope>NUCLEOTIDE SEQUENCE</scope>
    <source>
        <strain evidence="2">ECT3854</strain>
    </source>
</reference>
<sequence length="343" mass="39852">MWSSKKPTTLLKFAALTTISFVLFSDNLVPTMVEEISNDLRMSSDTERTFFPVSMLNGSVEEIRNISRRWIDTLPSQYDRAQFDKGMNNHSHDRFFPFREIVSCLDVQEVGRSPRTPKGSFDDLSKFVCGINSFRFQNGHCIVYSIGGNNQWAFEKDLLKKTSCEVHTFDCTGPRSRFKKPNSDRLFFHHICMENKYKPASNDCRGRHKCGKSMTLAEIQAELGHDTVDILKIDIEGFEVPIIQSWWRNKQNKNFNLPRQLLMELHYSTFPHFSRELKESYLKNFSSDCFFSDKNRVFQTATDMVTLQMMLLEMGYVVSVYDGDTKCPHCVELSLVRLPLNLY</sequence>
<dbReference type="AlphaFoldDB" id="A0A7S1CXP4"/>
<evidence type="ECO:0000259" key="1">
    <source>
        <dbReference type="Pfam" id="PF13383"/>
    </source>
</evidence>
<organism evidence="2">
    <name type="scientific">Cyclophora tenuis</name>
    <name type="common">Marine diatom</name>
    <dbReference type="NCBI Taxonomy" id="216820"/>
    <lineage>
        <taxon>Eukaryota</taxon>
        <taxon>Sar</taxon>
        <taxon>Stramenopiles</taxon>
        <taxon>Ochrophyta</taxon>
        <taxon>Bacillariophyta</taxon>
        <taxon>Fragilariophyceae</taxon>
        <taxon>Fragilariophycidae</taxon>
        <taxon>Cyclophorales</taxon>
        <taxon>Cyclophoraceae</taxon>
        <taxon>Cyclophora</taxon>
    </lineage>
</organism>
<gene>
    <name evidence="2" type="ORF">CTEN0397_LOCUS1188</name>
</gene>
<dbReference type="PANTHER" id="PTHR32026">
    <property type="entry name" value="METHYLTRANSFERASE-LIKE PROTEIN 24"/>
    <property type="match status" value="1"/>
</dbReference>
<dbReference type="InterPro" id="IPR026913">
    <property type="entry name" value="METTL24"/>
</dbReference>
<accession>A0A7S1CXP4</accession>
<dbReference type="Pfam" id="PF13383">
    <property type="entry name" value="Methyltransf_22"/>
    <property type="match status" value="1"/>
</dbReference>
<dbReference type="InterPro" id="IPR025714">
    <property type="entry name" value="Methyltranfer_dom"/>
</dbReference>
<evidence type="ECO:0000313" key="2">
    <source>
        <dbReference type="EMBL" id="CAD8930168.1"/>
    </source>
</evidence>
<protein>
    <recommendedName>
        <fullName evidence="1">Methyltransferase domain-containing protein</fullName>
    </recommendedName>
</protein>